<evidence type="ECO:0000313" key="2">
    <source>
        <dbReference type="Proteomes" id="UP000076532"/>
    </source>
</evidence>
<reference evidence="1 2" key="1">
    <citation type="journal article" date="2016" name="Mol. Biol. Evol.">
        <title>Comparative Genomics of Early-Diverging Mushroom-Forming Fungi Provides Insights into the Origins of Lignocellulose Decay Capabilities.</title>
        <authorList>
            <person name="Nagy L.G."/>
            <person name="Riley R."/>
            <person name="Tritt A."/>
            <person name="Adam C."/>
            <person name="Daum C."/>
            <person name="Floudas D."/>
            <person name="Sun H."/>
            <person name="Yadav J.S."/>
            <person name="Pangilinan J."/>
            <person name="Larsson K.H."/>
            <person name="Matsuura K."/>
            <person name="Barry K."/>
            <person name="Labutti K."/>
            <person name="Kuo R."/>
            <person name="Ohm R.A."/>
            <person name="Bhattacharya S.S."/>
            <person name="Shirouzu T."/>
            <person name="Yoshinaga Y."/>
            <person name="Martin F.M."/>
            <person name="Grigoriev I.V."/>
            <person name="Hibbett D.S."/>
        </authorList>
    </citation>
    <scope>NUCLEOTIDE SEQUENCE [LARGE SCALE GENOMIC DNA]</scope>
    <source>
        <strain evidence="1 2">CBS 109695</strain>
    </source>
</reference>
<sequence>EFKDGLPVVPMLEGSRVLRTLVLMCYPVLPPLKNLEDAAILLAAVSKYKIKVVQK</sequence>
<feature type="non-terminal residue" evidence="1">
    <location>
        <position position="55"/>
    </location>
</feature>
<feature type="non-terminal residue" evidence="1">
    <location>
        <position position="1"/>
    </location>
</feature>
<gene>
    <name evidence="1" type="ORF">FIBSPDRAFT_677706</name>
</gene>
<proteinExistence type="predicted"/>
<organism evidence="1 2">
    <name type="scientific">Athelia psychrophila</name>
    <dbReference type="NCBI Taxonomy" id="1759441"/>
    <lineage>
        <taxon>Eukaryota</taxon>
        <taxon>Fungi</taxon>
        <taxon>Dikarya</taxon>
        <taxon>Basidiomycota</taxon>
        <taxon>Agaricomycotina</taxon>
        <taxon>Agaricomycetes</taxon>
        <taxon>Agaricomycetidae</taxon>
        <taxon>Atheliales</taxon>
        <taxon>Atheliaceae</taxon>
        <taxon>Athelia</taxon>
    </lineage>
</organism>
<evidence type="ECO:0000313" key="1">
    <source>
        <dbReference type="EMBL" id="KZP24495.1"/>
    </source>
</evidence>
<protein>
    <submittedName>
        <fullName evidence="1">Uncharacterized protein</fullName>
    </submittedName>
</protein>
<dbReference type="EMBL" id="KV417526">
    <property type="protein sequence ID" value="KZP24495.1"/>
    <property type="molecule type" value="Genomic_DNA"/>
</dbReference>
<accession>A0A166MZN3</accession>
<dbReference type="Proteomes" id="UP000076532">
    <property type="component" value="Unassembled WGS sequence"/>
</dbReference>
<keyword evidence="2" id="KW-1185">Reference proteome</keyword>
<dbReference type="AlphaFoldDB" id="A0A166MZN3"/>
<name>A0A166MZN3_9AGAM</name>